<evidence type="ECO:0000256" key="1">
    <source>
        <dbReference type="SAM" id="MobiDB-lite"/>
    </source>
</evidence>
<accession>A0A1I7XTH1</accession>
<evidence type="ECO:0000313" key="2">
    <source>
        <dbReference type="Proteomes" id="UP000095283"/>
    </source>
</evidence>
<name>A0A1I7XTH1_HETBA</name>
<dbReference type="Proteomes" id="UP000095283">
    <property type="component" value="Unplaced"/>
</dbReference>
<keyword evidence="2" id="KW-1185">Reference proteome</keyword>
<protein>
    <submittedName>
        <fullName evidence="3">Histidine kinase</fullName>
    </submittedName>
</protein>
<dbReference type="WBParaSite" id="Hba_20788">
    <property type="protein sequence ID" value="Hba_20788"/>
    <property type="gene ID" value="Hba_20788"/>
</dbReference>
<sequence>MDEAEEGATIVGERLITRDNYFVVISSDTPECRLLRNGESQRTDREFAQGLRNYQPVNQYKP</sequence>
<evidence type="ECO:0000313" key="3">
    <source>
        <dbReference type="WBParaSite" id="Hba_20788"/>
    </source>
</evidence>
<reference evidence="3" key="1">
    <citation type="submission" date="2016-11" db="UniProtKB">
        <authorList>
            <consortium name="WormBaseParasite"/>
        </authorList>
    </citation>
    <scope>IDENTIFICATION</scope>
</reference>
<dbReference type="AlphaFoldDB" id="A0A1I7XTH1"/>
<organism evidence="2 3">
    <name type="scientific">Heterorhabditis bacteriophora</name>
    <name type="common">Entomopathogenic nematode worm</name>
    <dbReference type="NCBI Taxonomy" id="37862"/>
    <lineage>
        <taxon>Eukaryota</taxon>
        <taxon>Metazoa</taxon>
        <taxon>Ecdysozoa</taxon>
        <taxon>Nematoda</taxon>
        <taxon>Chromadorea</taxon>
        <taxon>Rhabditida</taxon>
        <taxon>Rhabditina</taxon>
        <taxon>Rhabditomorpha</taxon>
        <taxon>Strongyloidea</taxon>
        <taxon>Heterorhabditidae</taxon>
        <taxon>Heterorhabditis</taxon>
    </lineage>
</organism>
<feature type="region of interest" description="Disordered" evidence="1">
    <location>
        <begin position="37"/>
        <end position="62"/>
    </location>
</feature>
<proteinExistence type="predicted"/>
<feature type="compositionally biased region" description="Basic and acidic residues" evidence="1">
    <location>
        <begin position="37"/>
        <end position="47"/>
    </location>
</feature>